<dbReference type="EMBL" id="JASSVS010000017">
    <property type="protein sequence ID" value="MDL0433743.1"/>
    <property type="molecule type" value="Genomic_DNA"/>
</dbReference>
<keyword evidence="3" id="KW-1003">Cell membrane</keyword>
<evidence type="ECO:0000256" key="5">
    <source>
        <dbReference type="ARBA" id="ARBA00022692"/>
    </source>
</evidence>
<evidence type="ECO:0000256" key="9">
    <source>
        <dbReference type="SAM" id="Phobius"/>
    </source>
</evidence>
<keyword evidence="4" id="KW-0997">Cell inner membrane</keyword>
<accession>A0ABT7IKS9</accession>
<feature type="transmembrane region" description="Helical" evidence="9">
    <location>
        <begin position="6"/>
        <end position="28"/>
    </location>
</feature>
<organism evidence="10 11">
    <name type="scientific">Marinobacter azerbaijanicus</name>
    <dbReference type="NCBI Taxonomy" id="3050455"/>
    <lineage>
        <taxon>Bacteria</taxon>
        <taxon>Pseudomonadati</taxon>
        <taxon>Pseudomonadota</taxon>
        <taxon>Gammaproteobacteria</taxon>
        <taxon>Pseudomonadales</taxon>
        <taxon>Marinobacteraceae</taxon>
        <taxon>Marinobacter</taxon>
    </lineage>
</organism>
<reference evidence="10 11" key="1">
    <citation type="submission" date="2023-06" db="EMBL/GenBank/DDBJ databases">
        <title>Marinobacter azerbaijanicus a moderately halophilic, isolated from Urmia Lake in Azerbaijan region of Iran.</title>
        <authorList>
            <person name="Sanchez-Porro C."/>
            <person name="Aghdam E.M."/>
            <person name="Saheb S.M."/>
            <person name="Tarhriz V."/>
            <person name="Kazemi E."/>
            <person name="Ammozegar M.A."/>
            <person name="Ventosa A."/>
            <person name="Hejazi M.S."/>
        </authorList>
    </citation>
    <scope>NUCLEOTIDE SEQUENCE [LARGE SCALE GENOMIC DNA]</scope>
    <source>
        <strain evidence="10 11">TBZ242</strain>
    </source>
</reference>
<evidence type="ECO:0000313" key="10">
    <source>
        <dbReference type="EMBL" id="MDL0433743.1"/>
    </source>
</evidence>
<dbReference type="InterPro" id="IPR007272">
    <property type="entry name" value="Sulf_transp_TsuA/YedE"/>
</dbReference>
<comment type="caution">
    <text evidence="10">The sequence shown here is derived from an EMBL/GenBank/DDBJ whole genome shotgun (WGS) entry which is preliminary data.</text>
</comment>
<comment type="similarity">
    <text evidence="8">Belongs to the TsuA/YedE (TC 9.B.102) family.</text>
</comment>
<protein>
    <submittedName>
        <fullName evidence="10">YeeE/YedE family protein</fullName>
    </submittedName>
</protein>
<keyword evidence="11" id="KW-1185">Reference proteome</keyword>
<evidence type="ECO:0000256" key="1">
    <source>
        <dbReference type="ARBA" id="ARBA00004429"/>
    </source>
</evidence>
<keyword evidence="2" id="KW-0813">Transport</keyword>
<evidence type="ECO:0000256" key="6">
    <source>
        <dbReference type="ARBA" id="ARBA00022989"/>
    </source>
</evidence>
<feature type="transmembrane region" description="Helical" evidence="9">
    <location>
        <begin position="88"/>
        <end position="107"/>
    </location>
</feature>
<evidence type="ECO:0000256" key="7">
    <source>
        <dbReference type="ARBA" id="ARBA00023136"/>
    </source>
</evidence>
<evidence type="ECO:0000256" key="3">
    <source>
        <dbReference type="ARBA" id="ARBA00022475"/>
    </source>
</evidence>
<evidence type="ECO:0000256" key="4">
    <source>
        <dbReference type="ARBA" id="ARBA00022519"/>
    </source>
</evidence>
<evidence type="ECO:0000313" key="11">
    <source>
        <dbReference type="Proteomes" id="UP001227964"/>
    </source>
</evidence>
<keyword evidence="7 9" id="KW-0472">Membrane</keyword>
<feature type="transmembrane region" description="Helical" evidence="9">
    <location>
        <begin position="49"/>
        <end position="68"/>
    </location>
</feature>
<keyword evidence="6 9" id="KW-1133">Transmembrane helix</keyword>
<name>A0ABT7IKS9_9GAMM</name>
<evidence type="ECO:0000256" key="8">
    <source>
        <dbReference type="ARBA" id="ARBA00035655"/>
    </source>
</evidence>
<gene>
    <name evidence="10" type="ORF">QPM17_21595</name>
</gene>
<keyword evidence="5 9" id="KW-0812">Transmembrane</keyword>
<dbReference type="PANTHER" id="PTHR30574:SF1">
    <property type="entry name" value="SULPHUR TRANSPORT DOMAIN-CONTAINING PROTEIN"/>
    <property type="match status" value="1"/>
</dbReference>
<feature type="transmembrane region" description="Helical" evidence="9">
    <location>
        <begin position="128"/>
        <end position="149"/>
    </location>
</feature>
<sequence length="153" mass="15040">MDWTSNLQGLFGGILIGISATWLMATLGRVTGISGIAGTLVTARPKGDSAWRAAFLAGLVTGPILLVLAGGDLGNVVNEPNEIIGDPAGGVLSMLIAGLLVGVGTGLGSGCTSGHGVCGLARLSPRSMAATGTFLLSAVVTVYVARHIVGGGA</sequence>
<proteinExistence type="inferred from homology"/>
<comment type="subcellular location">
    <subcellularLocation>
        <location evidence="1">Cell inner membrane</location>
        <topology evidence="1">Multi-pass membrane protein</topology>
    </subcellularLocation>
</comment>
<dbReference type="RefSeq" id="WP_285393788.1">
    <property type="nucleotide sequence ID" value="NZ_JASSVS010000017.1"/>
</dbReference>
<evidence type="ECO:0000256" key="2">
    <source>
        <dbReference type="ARBA" id="ARBA00022448"/>
    </source>
</evidence>
<dbReference type="PANTHER" id="PTHR30574">
    <property type="entry name" value="INNER MEMBRANE PROTEIN YEDE"/>
    <property type="match status" value="1"/>
</dbReference>
<dbReference type="Proteomes" id="UP001227964">
    <property type="component" value="Unassembled WGS sequence"/>
</dbReference>